<dbReference type="PANTHER" id="PTHR43393">
    <property type="entry name" value="CYTOKININ RIBOSIDE 5'-MONOPHOSPHATE PHOSPHORIBOHYDROLASE"/>
    <property type="match status" value="1"/>
</dbReference>
<sequence>MSNAYTDPDFMLGEEARPLRILSEYIEPRTRLMELDVHNGLIFWGSARLRPHDHDPVDGTVDYYAEARELARRMMDWTMAEHASGEHYYICTGGGPGIMEAANRGAADVNPELSMGLNIELPHEQGTNAWVHERLNFNFHYFFMRKFWFMNIAKALIIFPGGFGTMDELFEMLTLIQTGKQPRIPVVLYGHDFWRRLIDFDVFRELGLIADDDLRLFYQADSVDHAYDFLTDALDGQVPEGAKRQA</sequence>
<comment type="caution">
    <text evidence="4">The sequence shown here is derived from an EMBL/GenBank/DDBJ whole genome shotgun (WGS) entry which is preliminary data.</text>
</comment>
<dbReference type="EMBL" id="APNK01000005">
    <property type="protein sequence ID" value="KEZ78363.1"/>
    <property type="molecule type" value="Genomic_DNA"/>
</dbReference>
<gene>
    <name evidence="4" type="ORF">C41B8_05658</name>
</gene>
<keyword evidence="5" id="KW-1185">Reference proteome</keyword>
<accession>A0A084INS9</accession>
<dbReference type="InterPro" id="IPR052341">
    <property type="entry name" value="LOG_family_nucleotidases"/>
</dbReference>
<dbReference type="EC" id="3.2.2.4" evidence="2"/>
<dbReference type="Proteomes" id="UP000028302">
    <property type="component" value="Unassembled WGS sequence"/>
</dbReference>
<comment type="catalytic activity">
    <reaction evidence="1">
        <text>AMP + H2O = D-ribose 5-phosphate + adenine</text>
        <dbReference type="Rhea" id="RHEA:20129"/>
        <dbReference type="ChEBI" id="CHEBI:15377"/>
        <dbReference type="ChEBI" id="CHEBI:16708"/>
        <dbReference type="ChEBI" id="CHEBI:78346"/>
        <dbReference type="ChEBI" id="CHEBI:456215"/>
        <dbReference type="EC" id="3.2.2.4"/>
    </reaction>
</comment>
<dbReference type="PANTHER" id="PTHR43393:SF3">
    <property type="entry name" value="LYSINE DECARBOXYLASE-LIKE PROTEIN"/>
    <property type="match status" value="1"/>
</dbReference>
<organism evidence="4 5">
    <name type="scientific">Salinisphaera hydrothermalis (strain C41B8)</name>
    <dbReference type="NCBI Taxonomy" id="1304275"/>
    <lineage>
        <taxon>Bacteria</taxon>
        <taxon>Pseudomonadati</taxon>
        <taxon>Pseudomonadota</taxon>
        <taxon>Gammaproteobacteria</taxon>
        <taxon>Salinisphaerales</taxon>
        <taxon>Salinisphaeraceae</taxon>
        <taxon>Salinisphaera</taxon>
    </lineage>
</organism>
<evidence type="ECO:0000313" key="5">
    <source>
        <dbReference type="Proteomes" id="UP000028302"/>
    </source>
</evidence>
<dbReference type="STRING" id="1304275.C41B8_05658"/>
<evidence type="ECO:0000256" key="1">
    <source>
        <dbReference type="ARBA" id="ARBA00000274"/>
    </source>
</evidence>
<dbReference type="GO" id="GO:0005829">
    <property type="term" value="C:cytosol"/>
    <property type="evidence" value="ECO:0007669"/>
    <property type="project" value="TreeGrafter"/>
</dbReference>
<evidence type="ECO:0000256" key="2">
    <source>
        <dbReference type="ARBA" id="ARBA00011985"/>
    </source>
</evidence>
<dbReference type="eggNOG" id="COG1611">
    <property type="taxonomic scope" value="Bacteria"/>
</dbReference>
<evidence type="ECO:0000256" key="3">
    <source>
        <dbReference type="ARBA" id="ARBA00031983"/>
    </source>
</evidence>
<reference evidence="4 5" key="1">
    <citation type="submission" date="2013-03" db="EMBL/GenBank/DDBJ databases">
        <title>Salinisphaera hydrothermalis C41B8 Genome Sequencing.</title>
        <authorList>
            <person name="Li C."/>
            <person name="Lai Q."/>
            <person name="Shao Z."/>
        </authorList>
    </citation>
    <scope>NUCLEOTIDE SEQUENCE [LARGE SCALE GENOMIC DNA]</scope>
    <source>
        <strain evidence="4 5">C41B8</strain>
    </source>
</reference>
<dbReference type="AlphaFoldDB" id="A0A084INS9"/>
<dbReference type="InterPro" id="IPR031100">
    <property type="entry name" value="LOG_fam"/>
</dbReference>
<evidence type="ECO:0000313" key="4">
    <source>
        <dbReference type="EMBL" id="KEZ78363.1"/>
    </source>
</evidence>
<dbReference type="SUPFAM" id="SSF102405">
    <property type="entry name" value="MCP/YpsA-like"/>
    <property type="match status" value="1"/>
</dbReference>
<protein>
    <recommendedName>
        <fullName evidence="3">AMP nucleosidase</fullName>
        <ecNumber evidence="2">3.2.2.4</ecNumber>
    </recommendedName>
    <alternativeName>
        <fullName evidence="3">AMP nucleosidase</fullName>
    </alternativeName>
</protein>
<dbReference type="GO" id="GO:0008714">
    <property type="term" value="F:AMP nucleosidase activity"/>
    <property type="evidence" value="ECO:0007669"/>
    <property type="project" value="UniProtKB-EC"/>
</dbReference>
<dbReference type="Gene3D" id="3.40.50.450">
    <property type="match status" value="1"/>
</dbReference>
<dbReference type="RefSeq" id="WP_037335277.1">
    <property type="nucleotide sequence ID" value="NZ_APNK01000005.1"/>
</dbReference>
<proteinExistence type="predicted"/>
<dbReference type="Pfam" id="PF03641">
    <property type="entry name" value="Lysine_decarbox"/>
    <property type="match status" value="1"/>
</dbReference>
<name>A0A084INS9_SALHC</name>
<dbReference type="OrthoDB" id="9801098at2"/>
<dbReference type="PATRIC" id="fig|1304275.5.peg.1161"/>